<reference evidence="1" key="1">
    <citation type="submission" date="2021-12" db="EMBL/GenBank/DDBJ databases">
        <title>Lineage-specific microbe-virus interactions reveal viral roles in promoting carbon loss from peatlands along a natural permafrost thaw gradient.</title>
        <authorList>
            <person name="Trubl G."/>
            <person name="Roux S."/>
            <person name="Borton M.A."/>
            <person name="Varsani A."/>
            <person name="Li Y.-F."/>
            <person name="Sun C."/>
            <person name="Shaffer M."/>
            <person name="Jang H.B."/>
            <person name="Woodcroft B.J."/>
            <person name="Tyson G.W."/>
            <person name="Wrighton K."/>
            <person name="Saleska S."/>
            <person name="Eloe-Fadrosh E.A."/>
            <person name="Sullivan M.B."/>
            <person name="Rich V.I."/>
        </authorList>
    </citation>
    <scope>NUCLEOTIDE SEQUENCE</scope>
</reference>
<evidence type="ECO:0000313" key="1">
    <source>
        <dbReference type="EMBL" id="WAK78025.1"/>
    </source>
</evidence>
<dbReference type="Proteomes" id="UP001264649">
    <property type="component" value="Segment"/>
</dbReference>
<name>A0A9E8YXC8_9VIRU</name>
<accession>A0A9E8YXC8</accession>
<proteinExistence type="predicted"/>
<sequence length="262" mass="29327">MRFKKSGFRRKFKTFRKKKFTAKKRRFVKSVKKIIDKKNRTCWCDFPTAASNMVAWGPGSLNSAVTTFDLAEFMSEISFATNSSANNIGTQFNQAMGPNVEVIGCQIRGSININQPNSSSIASDYTFRENVLSPMDATSFTNNIESNIANSVPAFDQAWQKGAVKVMHEKYFTMGSPLNFTAGTGGAFNVSQPSIKHFSRFMKTRMKFIKNVDYSQTSFNGNAAYLSENVGKNNLVWTMAPTTITGPAPILTWIVRIYFKNV</sequence>
<protein>
    <submittedName>
        <fullName evidence="1">Capsid protein</fullName>
    </submittedName>
</protein>
<dbReference type="EMBL" id="OM419058">
    <property type="protein sequence ID" value="WAK78025.1"/>
    <property type="molecule type" value="Genomic_DNA"/>
</dbReference>
<organism evidence="1">
    <name type="scientific">Miresoil virus 459</name>
    <dbReference type="NCBI Taxonomy" id="2911465"/>
    <lineage>
        <taxon>Viruses</taxon>
        <taxon>Miresoil_virus_gcode6_group</taxon>
    </lineage>
</organism>